<feature type="transmembrane region" description="Helical" evidence="2">
    <location>
        <begin position="31"/>
        <end position="50"/>
    </location>
</feature>
<reference evidence="3" key="1">
    <citation type="submission" date="2022-11" db="EMBL/GenBank/DDBJ databases">
        <title>Isolation and characterization of PLA-degrading bacterium Massilia sp. from Antarctic soil.</title>
        <authorList>
            <person name="Sato K."/>
            <person name="Gomez-Fuentes C."/>
            <person name="Ahmad S.A."/>
            <person name="Zulkharnain A."/>
        </authorList>
    </citation>
    <scope>NUCLEOTIDE SEQUENCE</scope>
    <source>
        <strain evidence="3">N-3</strain>
    </source>
</reference>
<evidence type="ECO:0000313" key="4">
    <source>
        <dbReference type="Proteomes" id="UP001163336"/>
    </source>
</evidence>
<feature type="region of interest" description="Disordered" evidence="1">
    <location>
        <begin position="1"/>
        <end position="21"/>
    </location>
</feature>
<name>A0ABM8C943_9BURK</name>
<dbReference type="Pfam" id="PF04070">
    <property type="entry name" value="DUF378"/>
    <property type="match status" value="1"/>
</dbReference>
<sequence>MATMNTPTMDRRTMGERRTSMHAHRRSAMSALDYLAMALLIVGGLNWAMVGLFDVDMVATIFGPGSPATRIVYVVVGLAALYAIYTTAKMAGSKRAA</sequence>
<dbReference type="PANTHER" id="PTHR37304">
    <property type="entry name" value="MEMBRANE PROTEIN-RELATED"/>
    <property type="match status" value="1"/>
</dbReference>
<dbReference type="EMBL" id="AP026966">
    <property type="protein sequence ID" value="BDT59749.1"/>
    <property type="molecule type" value="Genomic_DNA"/>
</dbReference>
<dbReference type="InterPro" id="IPR007211">
    <property type="entry name" value="DUF378"/>
</dbReference>
<gene>
    <name evidence="3" type="ORF">MasN3_32430</name>
</gene>
<feature type="transmembrane region" description="Helical" evidence="2">
    <location>
        <begin position="70"/>
        <end position="88"/>
    </location>
</feature>
<organism evidence="3 4">
    <name type="scientific">Massilia varians</name>
    <dbReference type="NCBI Taxonomy" id="457921"/>
    <lineage>
        <taxon>Bacteria</taxon>
        <taxon>Pseudomonadati</taxon>
        <taxon>Pseudomonadota</taxon>
        <taxon>Betaproteobacteria</taxon>
        <taxon>Burkholderiales</taxon>
        <taxon>Oxalobacteraceae</taxon>
        <taxon>Telluria group</taxon>
        <taxon>Massilia</taxon>
    </lineage>
</organism>
<keyword evidence="2" id="KW-0472">Membrane</keyword>
<evidence type="ECO:0000256" key="1">
    <source>
        <dbReference type="SAM" id="MobiDB-lite"/>
    </source>
</evidence>
<proteinExistence type="predicted"/>
<dbReference type="PANTHER" id="PTHR37304:SF1">
    <property type="entry name" value="MEMBRANE PROTEIN"/>
    <property type="match status" value="1"/>
</dbReference>
<keyword evidence="2" id="KW-0812">Transmembrane</keyword>
<feature type="compositionally biased region" description="Basic and acidic residues" evidence="1">
    <location>
        <begin position="9"/>
        <end position="19"/>
    </location>
</feature>
<dbReference type="RefSeq" id="WP_281908590.1">
    <property type="nucleotide sequence ID" value="NZ_AP026966.1"/>
</dbReference>
<evidence type="ECO:0000313" key="3">
    <source>
        <dbReference type="EMBL" id="BDT59749.1"/>
    </source>
</evidence>
<keyword evidence="4" id="KW-1185">Reference proteome</keyword>
<evidence type="ECO:0008006" key="5">
    <source>
        <dbReference type="Google" id="ProtNLM"/>
    </source>
</evidence>
<dbReference type="Proteomes" id="UP001163336">
    <property type="component" value="Chromosome"/>
</dbReference>
<evidence type="ECO:0000256" key="2">
    <source>
        <dbReference type="SAM" id="Phobius"/>
    </source>
</evidence>
<protein>
    <recommendedName>
        <fullName evidence="5">DUF378 domain-containing protein</fullName>
    </recommendedName>
</protein>
<keyword evidence="2" id="KW-1133">Transmembrane helix</keyword>
<accession>A0ABM8C943</accession>